<organism evidence="2 3">
    <name type="scientific">Saccharopolyspora dendranthemae</name>
    <dbReference type="NCBI Taxonomy" id="1181886"/>
    <lineage>
        <taxon>Bacteria</taxon>
        <taxon>Bacillati</taxon>
        <taxon>Actinomycetota</taxon>
        <taxon>Actinomycetes</taxon>
        <taxon>Pseudonocardiales</taxon>
        <taxon>Pseudonocardiaceae</taxon>
        <taxon>Saccharopolyspora</taxon>
    </lineage>
</organism>
<reference evidence="2 3" key="1">
    <citation type="submission" date="2019-06" db="EMBL/GenBank/DDBJ databases">
        <title>Sequencing the genomes of 1000 actinobacteria strains.</title>
        <authorList>
            <person name="Klenk H.-P."/>
        </authorList>
    </citation>
    <scope>NUCLEOTIDE SEQUENCE [LARGE SCALE GENOMIC DNA]</scope>
    <source>
        <strain evidence="2 3">DSM 46699</strain>
    </source>
</reference>
<evidence type="ECO:0000256" key="1">
    <source>
        <dbReference type="SAM" id="MobiDB-lite"/>
    </source>
</evidence>
<comment type="caution">
    <text evidence="2">The sequence shown here is derived from an EMBL/GenBank/DDBJ whole genome shotgun (WGS) entry which is preliminary data.</text>
</comment>
<dbReference type="EMBL" id="VIWX01000002">
    <property type="protein sequence ID" value="TWF95415.1"/>
    <property type="molecule type" value="Genomic_DNA"/>
</dbReference>
<dbReference type="AlphaFoldDB" id="A0A561U7S1"/>
<evidence type="ECO:0000313" key="2">
    <source>
        <dbReference type="EMBL" id="TWF95415.1"/>
    </source>
</evidence>
<protein>
    <submittedName>
        <fullName evidence="2">Uncharacterized protein</fullName>
    </submittedName>
</protein>
<keyword evidence="3" id="KW-1185">Reference proteome</keyword>
<gene>
    <name evidence="2" type="ORF">FHU35_12410</name>
</gene>
<proteinExistence type="predicted"/>
<dbReference type="Proteomes" id="UP000316184">
    <property type="component" value="Unassembled WGS sequence"/>
</dbReference>
<name>A0A561U7S1_9PSEU</name>
<feature type="region of interest" description="Disordered" evidence="1">
    <location>
        <begin position="1"/>
        <end position="21"/>
    </location>
</feature>
<accession>A0A561U7S1</accession>
<sequence>MPLSSRQAGDRPVGTTFQHGPWDERQIAEAGDCESLPVPLLARTAVPVAARARPRGRYLRRSPVHRWHRVVMATAWP</sequence>
<evidence type="ECO:0000313" key="3">
    <source>
        <dbReference type="Proteomes" id="UP000316184"/>
    </source>
</evidence>